<gene>
    <name evidence="3" type="ORF">IFO66_14340</name>
</gene>
<keyword evidence="4" id="KW-1185">Reference proteome</keyword>
<name>A0ABR9AZ98_9BACL</name>
<dbReference type="Pfam" id="PF20316">
    <property type="entry name" value="DUF6612"/>
    <property type="match status" value="1"/>
</dbReference>
<feature type="signal peptide" evidence="2">
    <location>
        <begin position="1"/>
        <end position="19"/>
    </location>
</feature>
<feature type="chain" id="PRO_5046579549" description="Lipoprotein" evidence="2">
    <location>
        <begin position="20"/>
        <end position="287"/>
    </location>
</feature>
<evidence type="ECO:0000313" key="4">
    <source>
        <dbReference type="Proteomes" id="UP000634529"/>
    </source>
</evidence>
<comment type="caution">
    <text evidence="3">The sequence shown here is derived from an EMBL/GenBank/DDBJ whole genome shotgun (WGS) entry which is preliminary data.</text>
</comment>
<protein>
    <recommendedName>
        <fullName evidence="5">Lipoprotein</fullName>
    </recommendedName>
</protein>
<feature type="region of interest" description="Disordered" evidence="1">
    <location>
        <begin position="27"/>
        <end position="48"/>
    </location>
</feature>
<organism evidence="3 4">
    <name type="scientific">Paenibacillus arenosi</name>
    <dbReference type="NCBI Taxonomy" id="2774142"/>
    <lineage>
        <taxon>Bacteria</taxon>
        <taxon>Bacillati</taxon>
        <taxon>Bacillota</taxon>
        <taxon>Bacilli</taxon>
        <taxon>Bacillales</taxon>
        <taxon>Paenibacillaceae</taxon>
        <taxon>Paenibacillus</taxon>
    </lineage>
</organism>
<accession>A0ABR9AZ98</accession>
<dbReference type="EMBL" id="JACYTN010000011">
    <property type="protein sequence ID" value="MBD8499472.1"/>
    <property type="molecule type" value="Genomic_DNA"/>
</dbReference>
<proteinExistence type="predicted"/>
<evidence type="ECO:0000256" key="2">
    <source>
        <dbReference type="SAM" id="SignalP"/>
    </source>
</evidence>
<dbReference type="Proteomes" id="UP000634529">
    <property type="component" value="Unassembled WGS sequence"/>
</dbReference>
<reference evidence="3 4" key="1">
    <citation type="submission" date="2020-09" db="EMBL/GenBank/DDBJ databases">
        <title>Paenibacillus sp. CAU 1523 isolated from sand of Haeundae Beach.</title>
        <authorList>
            <person name="Kim W."/>
        </authorList>
    </citation>
    <scope>NUCLEOTIDE SEQUENCE [LARGE SCALE GENOMIC DNA]</scope>
    <source>
        <strain evidence="3 4">CAU 1523</strain>
    </source>
</reference>
<feature type="compositionally biased region" description="Polar residues" evidence="1">
    <location>
        <begin position="27"/>
        <end position="43"/>
    </location>
</feature>
<keyword evidence="2" id="KW-0732">Signal</keyword>
<evidence type="ECO:0008006" key="5">
    <source>
        <dbReference type="Google" id="ProtNLM"/>
    </source>
</evidence>
<evidence type="ECO:0000313" key="3">
    <source>
        <dbReference type="EMBL" id="MBD8499472.1"/>
    </source>
</evidence>
<dbReference type="InterPro" id="IPR046720">
    <property type="entry name" value="DUF6612"/>
</dbReference>
<dbReference type="PROSITE" id="PS51257">
    <property type="entry name" value="PROKAR_LIPOPROTEIN"/>
    <property type="match status" value="1"/>
</dbReference>
<dbReference type="RefSeq" id="WP_192025803.1">
    <property type="nucleotide sequence ID" value="NZ_JACYTN010000011.1"/>
</dbReference>
<evidence type="ECO:0000256" key="1">
    <source>
        <dbReference type="SAM" id="MobiDB-lite"/>
    </source>
</evidence>
<sequence>MKKWTVALLSAILVLGITACGNDKGATGTTTDNKPAATETQQKPAAALPTAEELITKTVEAGKTSKNFAMEGTIKQNIIVGEGDQKQEQKVDISLKSEITKDPMHLYQEMKMSLAGQEQNMKQYIAKEGMFVEVEGAWVKLPKEAEAELLAQVQGQISPEQQFEAFRAAAKDMKVAEEGDQYVMNAELSGDGMKEMVKKVMSQSASGKDPQMVAMIEQMNIKSVKLSFAVNKETFLPTKSDMVMDLTMEEGGQKMSLLMDMKSTFSKHNEIGEIKVPQEVIDSAKQQ</sequence>